<protein>
    <submittedName>
        <fullName evidence="1">Uncharacterized protein</fullName>
    </submittedName>
</protein>
<comment type="caution">
    <text evidence="1">The sequence shown here is derived from an EMBL/GenBank/DDBJ whole genome shotgun (WGS) entry which is preliminary data.</text>
</comment>
<organism evidence="1 2">
    <name type="scientific">Limosilactobacillus vaginalis</name>
    <dbReference type="NCBI Taxonomy" id="1633"/>
    <lineage>
        <taxon>Bacteria</taxon>
        <taxon>Bacillati</taxon>
        <taxon>Bacillota</taxon>
        <taxon>Bacilli</taxon>
        <taxon>Lactobacillales</taxon>
        <taxon>Lactobacillaceae</taxon>
        <taxon>Limosilactobacillus</taxon>
    </lineage>
</organism>
<accession>A0ABT4K6N2</accession>
<name>A0ABT4K6N2_9LACO</name>
<sequence>MTKTELVNSMIKLGFDFEETEDFLKFENADGNSVSIEKDVDNTDVRGKMLSLVGAYLQTPIAERNPEPKFHVRFPGLNSSNGKQYLSTERRPLNGKFFMAAYNPNLIQKFTWKEIQTISNQPGFKGTFMQNAILTNMKKVNSDE</sequence>
<gene>
    <name evidence="1" type="ORF">L2504_04415</name>
</gene>
<evidence type="ECO:0000313" key="1">
    <source>
        <dbReference type="EMBL" id="MCZ3781386.1"/>
    </source>
</evidence>
<dbReference type="RefSeq" id="WP_269257289.1">
    <property type="nucleotide sequence ID" value="NZ_JAKHMK010000006.1"/>
</dbReference>
<dbReference type="EMBL" id="JAKHMS010000007">
    <property type="protein sequence ID" value="MCZ3781386.1"/>
    <property type="molecule type" value="Genomic_DNA"/>
</dbReference>
<reference evidence="1 2" key="1">
    <citation type="submission" date="2022-01" db="EMBL/GenBank/DDBJ databases">
        <title>VMRC isolate genome collection.</title>
        <authorList>
            <person name="France M."/>
            <person name="Rutt L."/>
            <person name="Humphrys M."/>
            <person name="Ravel J."/>
        </authorList>
    </citation>
    <scope>NUCLEOTIDE SEQUENCE [LARGE SCALE GENOMIC DNA]</scope>
    <source>
        <strain evidence="1 2">C0030B4</strain>
    </source>
</reference>
<proteinExistence type="predicted"/>
<evidence type="ECO:0000313" key="2">
    <source>
        <dbReference type="Proteomes" id="UP001527392"/>
    </source>
</evidence>
<dbReference type="Proteomes" id="UP001527392">
    <property type="component" value="Unassembled WGS sequence"/>
</dbReference>
<keyword evidence="2" id="KW-1185">Reference proteome</keyword>